<dbReference type="SMART" id="SM00382">
    <property type="entry name" value="AAA"/>
    <property type="match status" value="1"/>
</dbReference>
<dbReference type="InterPro" id="IPR027417">
    <property type="entry name" value="P-loop_NTPase"/>
</dbReference>
<dbReference type="Pfam" id="PF00004">
    <property type="entry name" value="AAA"/>
    <property type="match status" value="1"/>
</dbReference>
<dbReference type="Pfam" id="PF23232">
    <property type="entry name" value="AAA_lid_13"/>
    <property type="match status" value="1"/>
</dbReference>
<dbReference type="SUPFAM" id="SSF52540">
    <property type="entry name" value="P-loop containing nucleoside triphosphate hydrolases"/>
    <property type="match status" value="1"/>
</dbReference>
<dbReference type="EMBL" id="KN714817">
    <property type="protein sequence ID" value="KUI62527.1"/>
    <property type="molecule type" value="Genomic_DNA"/>
</dbReference>
<proteinExistence type="predicted"/>
<name>A0A194VEU2_CYTMA</name>
<dbReference type="Proteomes" id="UP000078576">
    <property type="component" value="Unassembled WGS sequence"/>
</dbReference>
<dbReference type="PANTHER" id="PTHR46411">
    <property type="entry name" value="FAMILY ATPASE, PUTATIVE-RELATED"/>
    <property type="match status" value="1"/>
</dbReference>
<gene>
    <name evidence="3" type="ORF">VP1G_09645</name>
</gene>
<evidence type="ECO:0000313" key="4">
    <source>
        <dbReference type="Proteomes" id="UP000078576"/>
    </source>
</evidence>
<dbReference type="InterPro" id="IPR003959">
    <property type="entry name" value="ATPase_AAA_core"/>
</dbReference>
<dbReference type="GO" id="GO:0005524">
    <property type="term" value="F:ATP binding"/>
    <property type="evidence" value="ECO:0007669"/>
    <property type="project" value="InterPro"/>
</dbReference>
<dbReference type="CDD" id="cd19481">
    <property type="entry name" value="RecA-like_protease"/>
    <property type="match status" value="1"/>
</dbReference>
<accession>A0A194VEU2</accession>
<evidence type="ECO:0000313" key="3">
    <source>
        <dbReference type="EMBL" id="KUI62527.1"/>
    </source>
</evidence>
<evidence type="ECO:0000256" key="1">
    <source>
        <dbReference type="SAM" id="MobiDB-lite"/>
    </source>
</evidence>
<dbReference type="Gene3D" id="3.40.50.300">
    <property type="entry name" value="P-loop containing nucleotide triphosphate hydrolases"/>
    <property type="match status" value="1"/>
</dbReference>
<organism evidence="3 4">
    <name type="scientific">Cytospora mali</name>
    <name type="common">Apple Valsa canker fungus</name>
    <name type="synonym">Valsa mali</name>
    <dbReference type="NCBI Taxonomy" id="578113"/>
    <lineage>
        <taxon>Eukaryota</taxon>
        <taxon>Fungi</taxon>
        <taxon>Dikarya</taxon>
        <taxon>Ascomycota</taxon>
        <taxon>Pezizomycotina</taxon>
        <taxon>Sordariomycetes</taxon>
        <taxon>Sordariomycetidae</taxon>
        <taxon>Diaporthales</taxon>
        <taxon>Cytosporaceae</taxon>
        <taxon>Cytospora</taxon>
    </lineage>
</organism>
<feature type="region of interest" description="Disordered" evidence="1">
    <location>
        <begin position="1"/>
        <end position="21"/>
    </location>
</feature>
<dbReference type="OrthoDB" id="10042665at2759"/>
<protein>
    <submittedName>
        <fullName evidence="3">ATPase family AAA domain-containing protein 3</fullName>
    </submittedName>
</protein>
<dbReference type="PANTHER" id="PTHR46411:SF4">
    <property type="entry name" value="AAA+ ATPASE DOMAIN-CONTAINING PROTEIN"/>
    <property type="match status" value="1"/>
</dbReference>
<feature type="region of interest" description="Disordered" evidence="1">
    <location>
        <begin position="48"/>
        <end position="74"/>
    </location>
</feature>
<feature type="domain" description="AAA+ ATPase" evidence="2">
    <location>
        <begin position="314"/>
        <end position="439"/>
    </location>
</feature>
<sequence>MSASEDMGVTPSGTEPGGPLTVKTVRSLGIQERIPPAGEVVKITENEGPVQANSAQEPLEEPGSIEGKGPWNEGTVASEVQPTLFCPKERISHVWMVISGKTACSSCKQKLLLDREFEARASDLGTPTKDKSQKAQEDGQFISHFVAYLDDGGEQITKFEGRIYVDLASYYAEEQGVAPEVGEVDDMGEGLAVCTCEECKGWRPHPHPSFRWAQYDVLDPVQERDLVLKDSPEGPRHRYLLCNWVLAGFILKSRTWECLDVANCLAPKANSRAMDTLVMPTERKDMIKALIQKFSTASTPSKTWGADFVENKGEGQIFLLHGSPGVGKTYTAECIAEYTGRALLSLTCADFGIDEERMEQQLSKWFRLAEKWGAVMLIDEADVFLERRHVSDLKRNSLVSVFLRCIEYYRGFLFLTTNRVGHFDDALISRIHVIIRYDNLGEKERNKIWTQFFDKLSDERENFRIMGRAKAYVLEDDIMRRMEWNGREIRNVFQTAVALAEYRFSQKEHKTKDDHPTLDQKDFEQVCQMTRQFKEYLVNIHGIDEEARAFHHKDRAGYGHAL</sequence>
<dbReference type="AlphaFoldDB" id="A0A194VEU2"/>
<dbReference type="InterPro" id="IPR003593">
    <property type="entry name" value="AAA+_ATPase"/>
</dbReference>
<evidence type="ECO:0000259" key="2">
    <source>
        <dbReference type="SMART" id="SM00382"/>
    </source>
</evidence>
<dbReference type="GO" id="GO:0016887">
    <property type="term" value="F:ATP hydrolysis activity"/>
    <property type="evidence" value="ECO:0007669"/>
    <property type="project" value="InterPro"/>
</dbReference>
<dbReference type="InterPro" id="IPR056599">
    <property type="entry name" value="AAA_lid_fung"/>
</dbReference>
<reference evidence="4" key="1">
    <citation type="submission" date="2014-12" db="EMBL/GenBank/DDBJ databases">
        <title>Genome Sequence of Valsa Canker Pathogens Uncovers a Specific Adaption of Colonization on Woody Bark.</title>
        <authorList>
            <person name="Yin Z."/>
            <person name="Liu H."/>
            <person name="Gao X."/>
            <person name="Li Z."/>
            <person name="Song N."/>
            <person name="Ke X."/>
            <person name="Dai Q."/>
            <person name="Wu Y."/>
            <person name="Sun Y."/>
            <person name="Xu J.-R."/>
            <person name="Kang Z.K."/>
            <person name="Wang L."/>
            <person name="Huang L."/>
        </authorList>
    </citation>
    <scope>NUCLEOTIDE SEQUENCE [LARGE SCALE GENOMIC DNA]</scope>
    <source>
        <strain evidence="4">SXYL134</strain>
    </source>
</reference>
<keyword evidence="4" id="KW-1185">Reference proteome</keyword>
<dbReference type="STRING" id="694573.A0A194VEU2"/>